<organism evidence="3">
    <name type="scientific">marine sediment metagenome</name>
    <dbReference type="NCBI Taxonomy" id="412755"/>
    <lineage>
        <taxon>unclassified sequences</taxon>
        <taxon>metagenomes</taxon>
        <taxon>ecological metagenomes</taxon>
    </lineage>
</organism>
<dbReference type="InterPro" id="IPR050194">
    <property type="entry name" value="Glycosyltransferase_grp1"/>
</dbReference>
<comment type="caution">
    <text evidence="3">The sequence shown here is derived from an EMBL/GenBank/DDBJ whole genome shotgun (WGS) entry which is preliminary data.</text>
</comment>
<reference evidence="3" key="1">
    <citation type="journal article" date="2014" name="Front. Microbiol.">
        <title>High frequency of phylogenetically diverse reductive dehalogenase-homologous genes in deep subseafloor sedimentary metagenomes.</title>
        <authorList>
            <person name="Kawai M."/>
            <person name="Futagami T."/>
            <person name="Toyoda A."/>
            <person name="Takaki Y."/>
            <person name="Nishi S."/>
            <person name="Hori S."/>
            <person name="Arai W."/>
            <person name="Tsubouchi T."/>
            <person name="Morono Y."/>
            <person name="Uchiyama I."/>
            <person name="Ito T."/>
            <person name="Fujiyama A."/>
            <person name="Inagaki F."/>
            <person name="Takami H."/>
        </authorList>
    </citation>
    <scope>NUCLEOTIDE SEQUENCE</scope>
    <source>
        <strain evidence="3">Expedition CK06-06</strain>
    </source>
</reference>
<dbReference type="Pfam" id="PF13439">
    <property type="entry name" value="Glyco_transf_4"/>
    <property type="match status" value="1"/>
</dbReference>
<dbReference type="GO" id="GO:0016757">
    <property type="term" value="F:glycosyltransferase activity"/>
    <property type="evidence" value="ECO:0007669"/>
    <property type="project" value="InterPro"/>
</dbReference>
<sequence>AYGGSVRGAYELSKELVKKGHQVTVYTTDALAENSTQKRRFLNINGIEVHYFKNISNALAYGHKIFLSPGMLSIVKKEITGFDIIHLHDYRTFQNIIIHHYAKKCEIPYVLQVHGTLPRIIAKQLLKKLYDIFWGYKLLGDADGLIAVSKEEINQYKEIGINNEKLLSLIYPGINVEEFKNLPDYGQFREKYNVKGKMILYLGRINRTKGVDFLVEAFSKLAREIGKEVSLVVAGPDDGDKKRIEKMIERLNLSDKVKFTDYLNENDKLSAYVDADLFVHAVRYMGGVGLTPLEAILSNTPVIVTEECGEIIKEADAGYIVKYVSGRSVLSLKVTQGTPKTQVSS</sequence>
<evidence type="ECO:0000313" key="3">
    <source>
        <dbReference type="EMBL" id="GAG60569.1"/>
    </source>
</evidence>
<feature type="domain" description="Glycosyl transferase family 1" evidence="1">
    <location>
        <begin position="192"/>
        <end position="322"/>
    </location>
</feature>
<gene>
    <name evidence="3" type="ORF">S01H4_20004</name>
</gene>
<dbReference type="PANTHER" id="PTHR45947:SF3">
    <property type="entry name" value="SULFOQUINOVOSYL TRANSFERASE SQD2"/>
    <property type="match status" value="1"/>
</dbReference>
<evidence type="ECO:0000259" key="1">
    <source>
        <dbReference type="Pfam" id="PF00534"/>
    </source>
</evidence>
<dbReference type="InterPro" id="IPR028098">
    <property type="entry name" value="Glyco_trans_4-like_N"/>
</dbReference>
<dbReference type="AlphaFoldDB" id="X0YV35"/>
<dbReference type="InterPro" id="IPR001296">
    <property type="entry name" value="Glyco_trans_1"/>
</dbReference>
<dbReference type="EMBL" id="BART01008963">
    <property type="protein sequence ID" value="GAG60569.1"/>
    <property type="molecule type" value="Genomic_DNA"/>
</dbReference>
<evidence type="ECO:0008006" key="4">
    <source>
        <dbReference type="Google" id="ProtNLM"/>
    </source>
</evidence>
<protein>
    <recommendedName>
        <fullName evidence="4">Glycosyltransferase subfamily 4-like N-terminal domain-containing protein</fullName>
    </recommendedName>
</protein>
<name>X0YV35_9ZZZZ</name>
<dbReference type="Pfam" id="PF00534">
    <property type="entry name" value="Glycos_transf_1"/>
    <property type="match status" value="1"/>
</dbReference>
<proteinExistence type="predicted"/>
<feature type="non-terminal residue" evidence="3">
    <location>
        <position position="1"/>
    </location>
</feature>
<feature type="domain" description="Glycosyltransferase subfamily 4-like N-terminal" evidence="2">
    <location>
        <begin position="2"/>
        <end position="177"/>
    </location>
</feature>
<dbReference type="SUPFAM" id="SSF53756">
    <property type="entry name" value="UDP-Glycosyltransferase/glycogen phosphorylase"/>
    <property type="match status" value="1"/>
</dbReference>
<dbReference type="PANTHER" id="PTHR45947">
    <property type="entry name" value="SULFOQUINOVOSYL TRANSFERASE SQD2"/>
    <property type="match status" value="1"/>
</dbReference>
<accession>X0YV35</accession>
<evidence type="ECO:0000259" key="2">
    <source>
        <dbReference type="Pfam" id="PF13439"/>
    </source>
</evidence>
<dbReference type="Gene3D" id="3.40.50.2000">
    <property type="entry name" value="Glycogen Phosphorylase B"/>
    <property type="match status" value="2"/>
</dbReference>